<reference evidence="6" key="1">
    <citation type="submission" date="2023-03" db="EMBL/GenBank/DDBJ databases">
        <title>Actinorhabdospora filicis NBRC 111898.</title>
        <authorList>
            <person name="Ichikawa N."/>
            <person name="Sato H."/>
            <person name="Tonouchi N."/>
        </authorList>
    </citation>
    <scope>NUCLEOTIDE SEQUENCE</scope>
    <source>
        <strain evidence="6">NBRC 111898</strain>
    </source>
</reference>
<evidence type="ECO:0000256" key="4">
    <source>
        <dbReference type="SAM" id="MobiDB-lite"/>
    </source>
</evidence>
<gene>
    <name evidence="6" type="ORF">Afil01_67530</name>
</gene>
<dbReference type="SUPFAM" id="SSF48008">
    <property type="entry name" value="GntR ligand-binding domain-like"/>
    <property type="match status" value="1"/>
</dbReference>
<dbReference type="Pfam" id="PF00392">
    <property type="entry name" value="GntR"/>
    <property type="match status" value="1"/>
</dbReference>
<dbReference type="Gene3D" id="1.20.120.530">
    <property type="entry name" value="GntR ligand-binding domain-like"/>
    <property type="match status" value="1"/>
</dbReference>
<evidence type="ECO:0000256" key="2">
    <source>
        <dbReference type="ARBA" id="ARBA00023125"/>
    </source>
</evidence>
<dbReference type="PROSITE" id="PS50949">
    <property type="entry name" value="HTH_GNTR"/>
    <property type="match status" value="1"/>
</dbReference>
<organism evidence="6 7">
    <name type="scientific">Actinorhabdospora filicis</name>
    <dbReference type="NCBI Taxonomy" id="1785913"/>
    <lineage>
        <taxon>Bacteria</taxon>
        <taxon>Bacillati</taxon>
        <taxon>Actinomycetota</taxon>
        <taxon>Actinomycetes</taxon>
        <taxon>Micromonosporales</taxon>
        <taxon>Micromonosporaceae</taxon>
        <taxon>Actinorhabdospora</taxon>
    </lineage>
</organism>
<dbReference type="PANTHER" id="PTHR43537">
    <property type="entry name" value="TRANSCRIPTIONAL REGULATOR, GNTR FAMILY"/>
    <property type="match status" value="1"/>
</dbReference>
<evidence type="ECO:0000259" key="5">
    <source>
        <dbReference type="PROSITE" id="PS50949"/>
    </source>
</evidence>
<dbReference type="PRINTS" id="PR00035">
    <property type="entry name" value="HTHGNTR"/>
</dbReference>
<dbReference type="SMART" id="SM00895">
    <property type="entry name" value="FCD"/>
    <property type="match status" value="1"/>
</dbReference>
<dbReference type="InterPro" id="IPR036390">
    <property type="entry name" value="WH_DNA-bd_sf"/>
</dbReference>
<dbReference type="AlphaFoldDB" id="A0A9W6SSZ9"/>
<dbReference type="InterPro" id="IPR000524">
    <property type="entry name" value="Tscrpt_reg_HTH_GntR"/>
</dbReference>
<dbReference type="Gene3D" id="1.10.10.10">
    <property type="entry name" value="Winged helix-like DNA-binding domain superfamily/Winged helix DNA-binding domain"/>
    <property type="match status" value="1"/>
</dbReference>
<dbReference type="PANTHER" id="PTHR43537:SF45">
    <property type="entry name" value="GNTR FAMILY REGULATORY PROTEIN"/>
    <property type="match status" value="1"/>
</dbReference>
<dbReference type="InterPro" id="IPR011711">
    <property type="entry name" value="GntR_C"/>
</dbReference>
<dbReference type="EMBL" id="BSTX01000008">
    <property type="protein sequence ID" value="GLZ81946.1"/>
    <property type="molecule type" value="Genomic_DNA"/>
</dbReference>
<feature type="region of interest" description="Disordered" evidence="4">
    <location>
        <begin position="217"/>
        <end position="243"/>
    </location>
</feature>
<keyword evidence="1" id="KW-0805">Transcription regulation</keyword>
<dbReference type="Pfam" id="PF07729">
    <property type="entry name" value="FCD"/>
    <property type="match status" value="1"/>
</dbReference>
<dbReference type="SUPFAM" id="SSF46785">
    <property type="entry name" value="Winged helix' DNA-binding domain"/>
    <property type="match status" value="1"/>
</dbReference>
<dbReference type="InterPro" id="IPR036388">
    <property type="entry name" value="WH-like_DNA-bd_sf"/>
</dbReference>
<evidence type="ECO:0000256" key="3">
    <source>
        <dbReference type="ARBA" id="ARBA00023163"/>
    </source>
</evidence>
<dbReference type="RefSeq" id="WP_285667516.1">
    <property type="nucleotide sequence ID" value="NZ_BSTX01000008.1"/>
</dbReference>
<keyword evidence="3" id="KW-0804">Transcription</keyword>
<evidence type="ECO:0000313" key="7">
    <source>
        <dbReference type="Proteomes" id="UP001165079"/>
    </source>
</evidence>
<evidence type="ECO:0000256" key="1">
    <source>
        <dbReference type="ARBA" id="ARBA00023015"/>
    </source>
</evidence>
<evidence type="ECO:0000313" key="6">
    <source>
        <dbReference type="EMBL" id="GLZ81946.1"/>
    </source>
</evidence>
<feature type="compositionally biased region" description="Basic and acidic residues" evidence="4">
    <location>
        <begin position="218"/>
        <end position="243"/>
    </location>
</feature>
<dbReference type="CDD" id="cd07377">
    <property type="entry name" value="WHTH_GntR"/>
    <property type="match status" value="1"/>
</dbReference>
<name>A0A9W6SSZ9_9ACTN</name>
<dbReference type="Proteomes" id="UP001165079">
    <property type="component" value="Unassembled WGS sequence"/>
</dbReference>
<accession>A0A9W6SSZ9</accession>
<dbReference type="GO" id="GO:0003700">
    <property type="term" value="F:DNA-binding transcription factor activity"/>
    <property type="evidence" value="ECO:0007669"/>
    <property type="project" value="InterPro"/>
</dbReference>
<comment type="caution">
    <text evidence="6">The sequence shown here is derived from an EMBL/GenBank/DDBJ whole genome shotgun (WGS) entry which is preliminary data.</text>
</comment>
<dbReference type="SMART" id="SM00345">
    <property type="entry name" value="HTH_GNTR"/>
    <property type="match status" value="1"/>
</dbReference>
<keyword evidence="7" id="KW-1185">Reference proteome</keyword>
<proteinExistence type="predicted"/>
<dbReference type="InterPro" id="IPR008920">
    <property type="entry name" value="TF_FadR/GntR_C"/>
</dbReference>
<dbReference type="GO" id="GO:0003677">
    <property type="term" value="F:DNA binding"/>
    <property type="evidence" value="ECO:0007669"/>
    <property type="project" value="UniProtKB-KW"/>
</dbReference>
<protein>
    <submittedName>
        <fullName evidence="6">GntR family transcriptional regulator</fullName>
    </submittedName>
</protein>
<feature type="domain" description="HTH gntR-type" evidence="5">
    <location>
        <begin position="4"/>
        <end position="71"/>
    </location>
</feature>
<sequence length="243" mass="26461">MSRSSTVDLIAARIREAITAGDLPPGSPLGEAELAEQLGVSRGPLREGMQRLVQEGLLTSVRRRGLGVPCLSADEVTDVYVMRAAVERAACLRLLALDAAGLTAVARSLEGEVRRMTRASRKGDADHLGEADINFHRDLVDAAGSSRLSRAIRTLLIESRLSVFSMQDHFTVPADLPADHEAIVAALRERDRERLLGLVQSHMDEAVRRLTWPRAGKRTLEAHPPEEPRGLGPIRRDGPHGTV</sequence>
<keyword evidence="2" id="KW-0238">DNA-binding</keyword>